<gene>
    <name evidence="5" type="ORF">FHS60_000205</name>
</gene>
<dbReference type="CDD" id="cd07377">
    <property type="entry name" value="WHTH_GntR"/>
    <property type="match status" value="1"/>
</dbReference>
<dbReference type="PANTHER" id="PTHR38445">
    <property type="entry name" value="HTH-TYPE TRANSCRIPTIONAL REPRESSOR YTRA"/>
    <property type="match status" value="1"/>
</dbReference>
<dbReference type="Gene3D" id="1.10.10.10">
    <property type="entry name" value="Winged helix-like DNA-binding domain superfamily/Winged helix DNA-binding domain"/>
    <property type="match status" value="1"/>
</dbReference>
<dbReference type="InterPro" id="IPR000524">
    <property type="entry name" value="Tscrpt_reg_HTH_GntR"/>
</dbReference>
<proteinExistence type="predicted"/>
<organism evidence="5 6">
    <name type="scientific">Alloprevotella rava</name>
    <dbReference type="NCBI Taxonomy" id="671218"/>
    <lineage>
        <taxon>Bacteria</taxon>
        <taxon>Pseudomonadati</taxon>
        <taxon>Bacteroidota</taxon>
        <taxon>Bacteroidia</taxon>
        <taxon>Bacteroidales</taxon>
        <taxon>Prevotellaceae</taxon>
        <taxon>Alloprevotella</taxon>
    </lineage>
</organism>
<dbReference type="Gene3D" id="1.10.287.100">
    <property type="match status" value="1"/>
</dbReference>
<protein>
    <submittedName>
        <fullName evidence="5">DNA-binding transcriptional regulator YhcF (GntR family)</fullName>
    </submittedName>
</protein>
<dbReference type="SMART" id="SM00345">
    <property type="entry name" value="HTH_GNTR"/>
    <property type="match status" value="1"/>
</dbReference>
<sequence length="118" mass="13839">MNFKDANPIYLQIAERISEEILAGKFSSNERIPSVREYSALLEVNINTAVKAYDYLSNQGVIYNKRGMGYFVSPDAIEHIRESNRKQFMEETLPEVFRQMKLLGIDFNQIQTEWNKQR</sequence>
<dbReference type="EMBL" id="JACICA010000001">
    <property type="protein sequence ID" value="MBB3701763.1"/>
    <property type="molecule type" value="Genomic_DNA"/>
</dbReference>
<comment type="caution">
    <text evidence="5">The sequence shown here is derived from an EMBL/GenBank/DDBJ whole genome shotgun (WGS) entry which is preliminary data.</text>
</comment>
<evidence type="ECO:0000256" key="2">
    <source>
        <dbReference type="ARBA" id="ARBA00023125"/>
    </source>
</evidence>
<keyword evidence="1" id="KW-0805">Transcription regulation</keyword>
<evidence type="ECO:0000259" key="4">
    <source>
        <dbReference type="PROSITE" id="PS50949"/>
    </source>
</evidence>
<dbReference type="InterPro" id="IPR036388">
    <property type="entry name" value="WH-like_DNA-bd_sf"/>
</dbReference>
<dbReference type="GO" id="GO:0003677">
    <property type="term" value="F:DNA binding"/>
    <property type="evidence" value="ECO:0007669"/>
    <property type="project" value="UniProtKB-KW"/>
</dbReference>
<evidence type="ECO:0000256" key="3">
    <source>
        <dbReference type="ARBA" id="ARBA00023163"/>
    </source>
</evidence>
<feature type="domain" description="HTH gntR-type" evidence="4">
    <location>
        <begin position="7"/>
        <end position="75"/>
    </location>
</feature>
<dbReference type="Proteomes" id="UP000541425">
    <property type="component" value="Unassembled WGS sequence"/>
</dbReference>
<evidence type="ECO:0000256" key="1">
    <source>
        <dbReference type="ARBA" id="ARBA00023015"/>
    </source>
</evidence>
<dbReference type="GO" id="GO:0003700">
    <property type="term" value="F:DNA-binding transcription factor activity"/>
    <property type="evidence" value="ECO:0007669"/>
    <property type="project" value="InterPro"/>
</dbReference>
<dbReference type="PANTHER" id="PTHR38445:SF10">
    <property type="entry name" value="GNTR-FAMILY TRANSCRIPTIONAL REGULATOR"/>
    <property type="match status" value="1"/>
</dbReference>
<keyword evidence="2 5" id="KW-0238">DNA-binding</keyword>
<keyword evidence="3" id="KW-0804">Transcription</keyword>
<name>A0A7W5UD15_9BACT</name>
<dbReference type="Pfam" id="PF00392">
    <property type="entry name" value="GntR"/>
    <property type="match status" value="1"/>
</dbReference>
<reference evidence="5 6" key="1">
    <citation type="submission" date="2020-08" db="EMBL/GenBank/DDBJ databases">
        <title>Genomic Encyclopedia of Type Strains, Phase IV (KMG-IV): sequencing the most valuable type-strain genomes for metagenomic binning, comparative biology and taxonomic classification.</title>
        <authorList>
            <person name="Goeker M."/>
        </authorList>
    </citation>
    <scope>NUCLEOTIDE SEQUENCE [LARGE SCALE GENOMIC DNA]</scope>
    <source>
        <strain evidence="5 6">DSM 22548</strain>
    </source>
</reference>
<dbReference type="PROSITE" id="PS50949">
    <property type="entry name" value="HTH_GNTR"/>
    <property type="match status" value="1"/>
</dbReference>
<accession>A0A7W5UD15</accession>
<dbReference type="SUPFAM" id="SSF46785">
    <property type="entry name" value="Winged helix' DNA-binding domain"/>
    <property type="match status" value="1"/>
</dbReference>
<dbReference type="InterPro" id="IPR036390">
    <property type="entry name" value="WH_DNA-bd_sf"/>
</dbReference>
<dbReference type="RefSeq" id="WP_183693785.1">
    <property type="nucleotide sequence ID" value="NZ_JACICA010000001.1"/>
</dbReference>
<dbReference type="AlphaFoldDB" id="A0A7W5UD15"/>
<evidence type="ECO:0000313" key="5">
    <source>
        <dbReference type="EMBL" id="MBB3701763.1"/>
    </source>
</evidence>
<evidence type="ECO:0000313" key="6">
    <source>
        <dbReference type="Proteomes" id="UP000541425"/>
    </source>
</evidence>